<gene>
    <name evidence="3" type="ORF">AB6A40_008111</name>
</gene>
<dbReference type="SMART" id="SM00360">
    <property type="entry name" value="RRM"/>
    <property type="match status" value="1"/>
</dbReference>
<dbReference type="PROSITE" id="PS50102">
    <property type="entry name" value="RRM"/>
    <property type="match status" value="1"/>
</dbReference>
<dbReference type="Proteomes" id="UP001608902">
    <property type="component" value="Unassembled WGS sequence"/>
</dbReference>
<evidence type="ECO:0000259" key="2">
    <source>
        <dbReference type="PROSITE" id="PS50102"/>
    </source>
</evidence>
<dbReference type="AlphaFoldDB" id="A0ABD6EQG9"/>
<evidence type="ECO:0000313" key="4">
    <source>
        <dbReference type="Proteomes" id="UP001608902"/>
    </source>
</evidence>
<comment type="caution">
    <text evidence="3">The sequence shown here is derived from an EMBL/GenBank/DDBJ whole genome shotgun (WGS) entry which is preliminary data.</text>
</comment>
<sequence>MDQGAANKFSIYVGNIPYAVTEADVGSFFSQAGQVTNVRLVYDRETGRPKGFGFCDFLEEADAQRAINSLNGVEFNGRPLRVNWANK</sequence>
<dbReference type="EMBL" id="JBGFUD010007137">
    <property type="protein sequence ID" value="MFH4981402.1"/>
    <property type="molecule type" value="Genomic_DNA"/>
</dbReference>
<dbReference type="PANTHER" id="PTHR45735">
    <property type="entry name" value="CLEAVAGE STIMULATION FACTOR SUBUNIT 2"/>
    <property type="match status" value="1"/>
</dbReference>
<dbReference type="InterPro" id="IPR035979">
    <property type="entry name" value="RBD_domain_sf"/>
</dbReference>
<reference evidence="3 4" key="1">
    <citation type="submission" date="2024-08" db="EMBL/GenBank/DDBJ databases">
        <title>Gnathostoma spinigerum genome.</title>
        <authorList>
            <person name="Gonzalez-Bertolin B."/>
            <person name="Monzon S."/>
            <person name="Zaballos A."/>
            <person name="Jimenez P."/>
            <person name="Dekumyoy P."/>
            <person name="Varona S."/>
            <person name="Cuesta I."/>
            <person name="Sumanam S."/>
            <person name="Adisakwattana P."/>
            <person name="Gasser R.B."/>
            <person name="Hernandez-Gonzalez A."/>
            <person name="Young N.D."/>
            <person name="Perteguer M.J."/>
        </authorList>
    </citation>
    <scope>NUCLEOTIDE SEQUENCE [LARGE SCALE GENOMIC DNA]</scope>
    <source>
        <strain evidence="3">AL3</strain>
        <tissue evidence="3">Liver</tissue>
    </source>
</reference>
<dbReference type="Pfam" id="PF00076">
    <property type="entry name" value="RRM_1"/>
    <property type="match status" value="1"/>
</dbReference>
<evidence type="ECO:0000256" key="1">
    <source>
        <dbReference type="PROSITE-ProRule" id="PRU00176"/>
    </source>
</evidence>
<feature type="domain" description="RRM" evidence="2">
    <location>
        <begin position="9"/>
        <end position="87"/>
    </location>
</feature>
<dbReference type="InterPro" id="IPR000504">
    <property type="entry name" value="RRM_dom"/>
</dbReference>
<dbReference type="GO" id="GO:0003723">
    <property type="term" value="F:RNA binding"/>
    <property type="evidence" value="ECO:0007669"/>
    <property type="project" value="UniProtKB-UniRule"/>
</dbReference>
<dbReference type="Gene3D" id="3.30.70.330">
    <property type="match status" value="1"/>
</dbReference>
<dbReference type="PANTHER" id="PTHR45735:SF2">
    <property type="entry name" value="CLEAVAGE STIMULATION FACTOR SUBUNIT 2"/>
    <property type="match status" value="1"/>
</dbReference>
<keyword evidence="4" id="KW-1185">Reference proteome</keyword>
<evidence type="ECO:0000313" key="3">
    <source>
        <dbReference type="EMBL" id="MFH4981402.1"/>
    </source>
</evidence>
<organism evidence="3 4">
    <name type="scientific">Gnathostoma spinigerum</name>
    <dbReference type="NCBI Taxonomy" id="75299"/>
    <lineage>
        <taxon>Eukaryota</taxon>
        <taxon>Metazoa</taxon>
        <taxon>Ecdysozoa</taxon>
        <taxon>Nematoda</taxon>
        <taxon>Chromadorea</taxon>
        <taxon>Rhabditida</taxon>
        <taxon>Spirurina</taxon>
        <taxon>Gnathostomatomorpha</taxon>
        <taxon>Gnathostomatoidea</taxon>
        <taxon>Gnathostomatidae</taxon>
        <taxon>Gnathostoma</taxon>
    </lineage>
</organism>
<accession>A0ABD6EQG9</accession>
<name>A0ABD6EQG9_9BILA</name>
<dbReference type="FunFam" id="3.30.70.330:FF:000748">
    <property type="entry name" value="RNA Binding Motif protein homolog"/>
    <property type="match status" value="1"/>
</dbReference>
<keyword evidence="1" id="KW-0694">RNA-binding</keyword>
<protein>
    <recommendedName>
        <fullName evidence="2">RRM domain-containing protein</fullName>
    </recommendedName>
</protein>
<dbReference type="InterPro" id="IPR012677">
    <property type="entry name" value="Nucleotide-bd_a/b_plait_sf"/>
</dbReference>
<proteinExistence type="predicted"/>
<dbReference type="SUPFAM" id="SSF54928">
    <property type="entry name" value="RNA-binding domain, RBD"/>
    <property type="match status" value="1"/>
</dbReference>